<dbReference type="PRINTS" id="PR00182">
    <property type="entry name" value="ECOLNEIPORIN"/>
</dbReference>
<dbReference type="SUPFAM" id="SSF56935">
    <property type="entry name" value="Porins"/>
    <property type="match status" value="1"/>
</dbReference>
<dbReference type="Proteomes" id="UP001255917">
    <property type="component" value="Unassembled WGS sequence"/>
</dbReference>
<comment type="subunit">
    <text evidence="3">Homotrimer.</text>
</comment>
<dbReference type="InterPro" id="IPR050298">
    <property type="entry name" value="Gram-neg_bact_OMP"/>
</dbReference>
<comment type="subcellular location">
    <subcellularLocation>
        <location evidence="1">Cell outer membrane</location>
        <topology evidence="1">Multi-pass membrane protein</topology>
    </subcellularLocation>
</comment>
<keyword evidence="6" id="KW-0812">Transmembrane</keyword>
<evidence type="ECO:0000256" key="3">
    <source>
        <dbReference type="ARBA" id="ARBA00011233"/>
    </source>
</evidence>
<evidence type="ECO:0000256" key="6">
    <source>
        <dbReference type="ARBA" id="ARBA00022692"/>
    </source>
</evidence>
<dbReference type="EMBL" id="JAVXUR010000003">
    <property type="protein sequence ID" value="MDT8879779.1"/>
    <property type="molecule type" value="Genomic_DNA"/>
</dbReference>
<dbReference type="PRINTS" id="PR00183">
    <property type="entry name" value="ECOLIPORIN"/>
</dbReference>
<evidence type="ECO:0000313" key="15">
    <source>
        <dbReference type="Proteomes" id="UP001255917"/>
    </source>
</evidence>
<dbReference type="InterPro" id="IPR023614">
    <property type="entry name" value="Porin_dom_sf"/>
</dbReference>
<keyword evidence="8" id="KW-0406">Ion transport</keyword>
<keyword evidence="10" id="KW-0472">Membrane</keyword>
<feature type="domain" description="Porin" evidence="13">
    <location>
        <begin position="8"/>
        <end position="387"/>
    </location>
</feature>
<comment type="caution">
    <text evidence="14">The sequence shown here is derived from an EMBL/GenBank/DDBJ whole genome shotgun (WGS) entry which is preliminary data.</text>
</comment>
<evidence type="ECO:0000256" key="12">
    <source>
        <dbReference type="SAM" id="SignalP"/>
    </source>
</evidence>
<dbReference type="CDD" id="cd00342">
    <property type="entry name" value="gram_neg_porins"/>
    <property type="match status" value="1"/>
</dbReference>
<accession>A0ABU3NF17</accession>
<keyword evidence="4" id="KW-0813">Transport</keyword>
<keyword evidence="15" id="KW-1185">Reference proteome</keyword>
<feature type="chain" id="PRO_5046865479" evidence="12">
    <location>
        <begin position="22"/>
        <end position="401"/>
    </location>
</feature>
<keyword evidence="11" id="KW-0998">Cell outer membrane</keyword>
<feature type="signal peptide" evidence="12">
    <location>
        <begin position="1"/>
        <end position="21"/>
    </location>
</feature>
<keyword evidence="7 12" id="KW-0732">Signal</keyword>
<dbReference type="InterPro" id="IPR001897">
    <property type="entry name" value="Porin_gammaproteobac"/>
</dbReference>
<evidence type="ECO:0000256" key="1">
    <source>
        <dbReference type="ARBA" id="ARBA00004571"/>
    </source>
</evidence>
<protein>
    <submittedName>
        <fullName evidence="14">Porin</fullName>
    </submittedName>
</protein>
<dbReference type="InterPro" id="IPR033900">
    <property type="entry name" value="Gram_neg_porin_domain"/>
</dbReference>
<dbReference type="InterPro" id="IPR001702">
    <property type="entry name" value="Porin_Gram-ve"/>
</dbReference>
<evidence type="ECO:0000256" key="5">
    <source>
        <dbReference type="ARBA" id="ARBA00022452"/>
    </source>
</evidence>
<reference evidence="15" key="1">
    <citation type="submission" date="2023-07" db="EMBL/GenBank/DDBJ databases">
        <title>Substrates and metabolic shifts associated with increased methane emissions in unrestored hypersaline salterns.</title>
        <authorList>
            <person name="Bueno De Mesquita C.P."/>
            <person name="Tringe S.G."/>
        </authorList>
    </citation>
    <scope>NUCLEOTIDE SEQUENCE [LARGE SCALE GENOMIC DNA]</scope>
    <source>
        <strain evidence="15">I4</strain>
    </source>
</reference>
<dbReference type="RefSeq" id="WP_315586464.1">
    <property type="nucleotide sequence ID" value="NZ_JAVXUR010000003.1"/>
</dbReference>
<name>A0ABU3NF17_9GAMM</name>
<evidence type="ECO:0000256" key="9">
    <source>
        <dbReference type="ARBA" id="ARBA00023114"/>
    </source>
</evidence>
<dbReference type="PANTHER" id="PTHR34501">
    <property type="entry name" value="PROTEIN YDDL-RELATED"/>
    <property type="match status" value="1"/>
</dbReference>
<organism evidence="14 15">
    <name type="scientific">Halomonas saccharevitans</name>
    <dbReference type="NCBI Taxonomy" id="416872"/>
    <lineage>
        <taxon>Bacteria</taxon>
        <taxon>Pseudomonadati</taxon>
        <taxon>Pseudomonadota</taxon>
        <taxon>Gammaproteobacteria</taxon>
        <taxon>Oceanospirillales</taxon>
        <taxon>Halomonadaceae</taxon>
        <taxon>Halomonas</taxon>
    </lineage>
</organism>
<proteinExistence type="inferred from homology"/>
<dbReference type="PANTHER" id="PTHR34501:SF9">
    <property type="entry name" value="MAJOR OUTER MEMBRANE PROTEIN P.IA"/>
    <property type="match status" value="1"/>
</dbReference>
<comment type="similarity">
    <text evidence="2">Belongs to the Gram-negative porin family.</text>
</comment>
<evidence type="ECO:0000256" key="11">
    <source>
        <dbReference type="ARBA" id="ARBA00023237"/>
    </source>
</evidence>
<evidence type="ECO:0000259" key="13">
    <source>
        <dbReference type="Pfam" id="PF13609"/>
    </source>
</evidence>
<evidence type="ECO:0000256" key="4">
    <source>
        <dbReference type="ARBA" id="ARBA00022448"/>
    </source>
</evidence>
<gene>
    <name evidence="14" type="ORF">RSO68_09860</name>
</gene>
<keyword evidence="9" id="KW-0626">Porin</keyword>
<evidence type="ECO:0000256" key="7">
    <source>
        <dbReference type="ARBA" id="ARBA00022729"/>
    </source>
</evidence>
<dbReference type="Gene3D" id="2.40.160.10">
    <property type="entry name" value="Porin"/>
    <property type="match status" value="1"/>
</dbReference>
<sequence length="401" mass="42948">MKKTLLATAIAGALAASGAQAATVYNQDGTKLDLYGNLQLAYANTNDASGESTDELADNGSTLGVAGEHVIYDGLTGYFKYEFEGDADEIKGAGGLDTGDQAYFGLKGNFGDARIGSWDPLIDDWIQDPITNNEYFDVTDSNSGILNVGTADREGDKLQFMSPSFSGFQFAVGTQFKGDAEENTFTGTLDGVDSFFAEDEQFGDDTKHTVEADSNASFFGGVKYTAGAFSIAAAYDDLGNYDGTITNISGTTVDANGDEVNGNLDEDVSADFDAGDQYGITVQYTIDTLRLSAKIERFESDNDLTVDTNYYALGARYGYGMGDIYGAYQYVDQNADTFSGIAADAIDFDEDVELGDDNYNEFMIGATYNVSDAMYTFVEAAWYDRENDAGDGVAVGAVYLF</sequence>
<evidence type="ECO:0000256" key="10">
    <source>
        <dbReference type="ARBA" id="ARBA00023136"/>
    </source>
</evidence>
<evidence type="ECO:0000256" key="2">
    <source>
        <dbReference type="ARBA" id="ARBA00007539"/>
    </source>
</evidence>
<dbReference type="Pfam" id="PF13609">
    <property type="entry name" value="Porin_4"/>
    <property type="match status" value="1"/>
</dbReference>
<evidence type="ECO:0000256" key="8">
    <source>
        <dbReference type="ARBA" id="ARBA00023065"/>
    </source>
</evidence>
<evidence type="ECO:0000313" key="14">
    <source>
        <dbReference type="EMBL" id="MDT8879779.1"/>
    </source>
</evidence>
<keyword evidence="5" id="KW-1134">Transmembrane beta strand</keyword>